<proteinExistence type="predicted"/>
<dbReference type="Proteomes" id="UP000683360">
    <property type="component" value="Unassembled WGS sequence"/>
</dbReference>
<protein>
    <recommendedName>
        <fullName evidence="2">Myb/SANT-like DNA-binding domain-containing protein</fullName>
    </recommendedName>
</protein>
<keyword evidence="4" id="KW-1185">Reference proteome</keyword>
<reference evidence="3" key="1">
    <citation type="submission" date="2021-03" db="EMBL/GenBank/DDBJ databases">
        <authorList>
            <person name="Bekaert M."/>
        </authorList>
    </citation>
    <scope>NUCLEOTIDE SEQUENCE</scope>
</reference>
<feature type="domain" description="Myb/SANT-like DNA-binding" evidence="2">
    <location>
        <begin position="95"/>
        <end position="182"/>
    </location>
</feature>
<evidence type="ECO:0000313" key="3">
    <source>
        <dbReference type="EMBL" id="CAG2189073.1"/>
    </source>
</evidence>
<sequence length="296" mass="33881">MDFVNRKGEHQSSESQEGKEVANVLLSLSPVNTNNRRNLPVSNGLESQMNGKNTIESVQTQKSTFPSTLTFTPTSTSSSKSQITTSDDKEETGKGWTSHAVKALIHTYDSKKEKFVGSSKKRNKVWIDITDQLKGMGFTFSEKQVKNKFHYLKNKFEKMVDDNKTSGGSRKKWEFFEEMKDLMDDKPNERPLNASETAISDGKEEENSAADDTLELEDDGPEPDKEPERKKRKNATASDKLASLFDDYWRRKQTAEKAKTKAREEREQKKEEMKDKRHKEKADLLRAMVEALQNKK</sequence>
<evidence type="ECO:0000313" key="4">
    <source>
        <dbReference type="Proteomes" id="UP000683360"/>
    </source>
</evidence>
<dbReference type="OrthoDB" id="6159879at2759"/>
<feature type="compositionally biased region" description="Low complexity" evidence="1">
    <location>
        <begin position="62"/>
        <end position="85"/>
    </location>
</feature>
<dbReference type="AlphaFoldDB" id="A0A8S3Q2M8"/>
<feature type="compositionally biased region" description="Polar residues" evidence="1">
    <location>
        <begin position="29"/>
        <end position="61"/>
    </location>
</feature>
<feature type="region of interest" description="Disordered" evidence="1">
    <location>
        <begin position="182"/>
        <end position="238"/>
    </location>
</feature>
<evidence type="ECO:0000259" key="2">
    <source>
        <dbReference type="Pfam" id="PF13837"/>
    </source>
</evidence>
<dbReference type="Pfam" id="PF13837">
    <property type="entry name" value="Myb_DNA-bind_4"/>
    <property type="match status" value="1"/>
</dbReference>
<accession>A0A8S3Q2M8</accession>
<feature type="region of interest" description="Disordered" evidence="1">
    <location>
        <begin position="252"/>
        <end position="281"/>
    </location>
</feature>
<feature type="region of interest" description="Disordered" evidence="1">
    <location>
        <begin position="1"/>
        <end position="20"/>
    </location>
</feature>
<dbReference type="EMBL" id="CAJPWZ010000283">
    <property type="protein sequence ID" value="CAG2189073.1"/>
    <property type="molecule type" value="Genomic_DNA"/>
</dbReference>
<dbReference type="PANTHER" id="PTHR47595">
    <property type="entry name" value="HEAT SHOCK 70 KDA PROTEIN 14"/>
    <property type="match status" value="1"/>
</dbReference>
<name>A0A8S3Q2M8_MYTED</name>
<dbReference type="InterPro" id="IPR044822">
    <property type="entry name" value="Myb_DNA-bind_4"/>
</dbReference>
<evidence type="ECO:0000256" key="1">
    <source>
        <dbReference type="SAM" id="MobiDB-lite"/>
    </source>
</evidence>
<organism evidence="3 4">
    <name type="scientific">Mytilus edulis</name>
    <name type="common">Blue mussel</name>
    <dbReference type="NCBI Taxonomy" id="6550"/>
    <lineage>
        <taxon>Eukaryota</taxon>
        <taxon>Metazoa</taxon>
        <taxon>Spiralia</taxon>
        <taxon>Lophotrochozoa</taxon>
        <taxon>Mollusca</taxon>
        <taxon>Bivalvia</taxon>
        <taxon>Autobranchia</taxon>
        <taxon>Pteriomorphia</taxon>
        <taxon>Mytilida</taxon>
        <taxon>Mytiloidea</taxon>
        <taxon>Mytilidae</taxon>
        <taxon>Mytilinae</taxon>
        <taxon>Mytilus</taxon>
    </lineage>
</organism>
<feature type="region of interest" description="Disordered" evidence="1">
    <location>
        <begin position="29"/>
        <end position="94"/>
    </location>
</feature>
<feature type="compositionally biased region" description="Acidic residues" evidence="1">
    <location>
        <begin position="207"/>
        <end position="221"/>
    </location>
</feature>
<dbReference type="Gene3D" id="1.10.10.60">
    <property type="entry name" value="Homeodomain-like"/>
    <property type="match status" value="1"/>
</dbReference>
<gene>
    <name evidence="3" type="ORF">MEDL_4406</name>
</gene>
<comment type="caution">
    <text evidence="3">The sequence shown here is derived from an EMBL/GenBank/DDBJ whole genome shotgun (WGS) entry which is preliminary data.</text>
</comment>
<dbReference type="PANTHER" id="PTHR47595:SF1">
    <property type="entry name" value="MYB_SANT-LIKE DNA-BINDING DOMAIN-CONTAINING PROTEIN"/>
    <property type="match status" value="1"/>
</dbReference>